<evidence type="ECO:0000256" key="1">
    <source>
        <dbReference type="SAM" id="MobiDB-lite"/>
    </source>
</evidence>
<keyword evidence="3" id="KW-1185">Reference proteome</keyword>
<evidence type="ECO:0000313" key="3">
    <source>
        <dbReference type="Proteomes" id="UP001061958"/>
    </source>
</evidence>
<evidence type="ECO:0000313" key="2">
    <source>
        <dbReference type="EMBL" id="GJQ13233.1"/>
    </source>
</evidence>
<dbReference type="AlphaFoldDB" id="A0A9C7PYQ5"/>
<gene>
    <name evidence="2" type="ORF">GpartN1_g5024.t1</name>
</gene>
<feature type="compositionally biased region" description="Basic residues" evidence="1">
    <location>
        <begin position="130"/>
        <end position="146"/>
    </location>
</feature>
<dbReference type="EMBL" id="BQMJ01000041">
    <property type="protein sequence ID" value="GJQ13233.1"/>
    <property type="molecule type" value="Genomic_DNA"/>
</dbReference>
<protein>
    <submittedName>
        <fullName evidence="2">Uncharacterized protein</fullName>
    </submittedName>
</protein>
<organism evidence="2 3">
    <name type="scientific">Galdieria partita</name>
    <dbReference type="NCBI Taxonomy" id="83374"/>
    <lineage>
        <taxon>Eukaryota</taxon>
        <taxon>Rhodophyta</taxon>
        <taxon>Bangiophyceae</taxon>
        <taxon>Galdieriales</taxon>
        <taxon>Galdieriaceae</taxon>
        <taxon>Galdieria</taxon>
    </lineage>
</organism>
<dbReference type="OrthoDB" id="10458110at2759"/>
<comment type="caution">
    <text evidence="2">The sequence shown here is derived from an EMBL/GenBank/DDBJ whole genome shotgun (WGS) entry which is preliminary data.</text>
</comment>
<reference evidence="2" key="1">
    <citation type="journal article" date="2022" name="Proc. Natl. Acad. Sci. U.S.A.">
        <title>Life cycle and functional genomics of the unicellular red alga Galdieria for elucidating algal and plant evolution and industrial use.</title>
        <authorList>
            <person name="Hirooka S."/>
            <person name="Itabashi T."/>
            <person name="Ichinose T.M."/>
            <person name="Onuma R."/>
            <person name="Fujiwara T."/>
            <person name="Yamashita S."/>
            <person name="Jong L.W."/>
            <person name="Tomita R."/>
            <person name="Iwane A.H."/>
            <person name="Miyagishima S.Y."/>
        </authorList>
    </citation>
    <scope>NUCLEOTIDE SEQUENCE</scope>
    <source>
        <strain evidence="2">NBRC 102759</strain>
    </source>
</reference>
<dbReference type="Proteomes" id="UP001061958">
    <property type="component" value="Unassembled WGS sequence"/>
</dbReference>
<sequence>MVNRIGLVEKSVEVKDTSSTTGECKGQEHDSSQEEEEFWDFDDSDDDACSYCRTCQLRRRLEKRLAAKKMLNQLEANEDHIRRVKEDNRQVQPTEDHRSIEDLLRFIGEDSGGEGDKRKNKSGVSSSKKSSSKSTKKKDKSRKKQSCKTNGETNKNKISLEGKCLDQTVPFDESKEEDSWSGHSRSSLSKSESTFEFSKSPKSTLHISQGDTTSYSSCTALDKDLEDWEADIEAEVEAFRKRLEELSAPLKNKPKLGALPQLPPTCEQFLRRPMRFPKANENCHKTRSVGLMWS</sequence>
<feature type="region of interest" description="Disordered" evidence="1">
    <location>
        <begin position="15"/>
        <end position="38"/>
    </location>
</feature>
<feature type="compositionally biased region" description="Polar residues" evidence="1">
    <location>
        <begin position="205"/>
        <end position="215"/>
    </location>
</feature>
<feature type="region of interest" description="Disordered" evidence="1">
    <location>
        <begin position="107"/>
        <end position="161"/>
    </location>
</feature>
<name>A0A9C7PYQ5_9RHOD</name>
<reference evidence="2" key="2">
    <citation type="submission" date="2022-01" db="EMBL/GenBank/DDBJ databases">
        <authorList>
            <person name="Hirooka S."/>
            <person name="Miyagishima S.Y."/>
        </authorList>
    </citation>
    <scope>NUCLEOTIDE SEQUENCE</scope>
    <source>
        <strain evidence="2">NBRC 102759</strain>
    </source>
</reference>
<feature type="region of interest" description="Disordered" evidence="1">
    <location>
        <begin position="173"/>
        <end position="215"/>
    </location>
</feature>
<proteinExistence type="predicted"/>
<feature type="compositionally biased region" description="Low complexity" evidence="1">
    <location>
        <begin position="181"/>
        <end position="203"/>
    </location>
</feature>
<accession>A0A9C7PYQ5</accession>